<dbReference type="Proteomes" id="UP000182237">
    <property type="component" value="Chromosome I"/>
</dbReference>
<proteinExistence type="predicted"/>
<dbReference type="RefSeq" id="WP_019193346.1">
    <property type="nucleotide sequence ID" value="NZ_LT629765.1"/>
</dbReference>
<keyword evidence="3" id="KW-1185">Reference proteome</keyword>
<protein>
    <recommendedName>
        <fullName evidence="4">Phage major tail protein, TP901-1 family</fullName>
    </recommendedName>
</protein>
<gene>
    <name evidence="2" type="ORF">SAMN04488539_0291</name>
</gene>
<dbReference type="NCBIfam" id="NF047353">
    <property type="entry name" value="tube_lmo2291"/>
    <property type="match status" value="1"/>
</dbReference>
<dbReference type="AlphaFoldDB" id="A0A1H1LQX3"/>
<dbReference type="eggNOG" id="ENOG50345V7">
    <property type="taxonomic scope" value="Bacteria"/>
</dbReference>
<feature type="region of interest" description="Disordered" evidence="1">
    <location>
        <begin position="155"/>
        <end position="181"/>
    </location>
</feature>
<reference evidence="2 3" key="1">
    <citation type="submission" date="2016-10" db="EMBL/GenBank/DDBJ databases">
        <authorList>
            <person name="de Groot N.N."/>
        </authorList>
    </citation>
    <scope>NUCLEOTIDE SEQUENCE [LARGE SCALE GENOMIC DNA]</scope>
    <source>
        <strain evidence="2 3">DSM 45434</strain>
    </source>
</reference>
<name>A0A1H1LQX3_9CORY</name>
<organism evidence="2 3">
    <name type="scientific">Corynebacterium timonense</name>
    <dbReference type="NCBI Taxonomy" id="441500"/>
    <lineage>
        <taxon>Bacteria</taxon>
        <taxon>Bacillati</taxon>
        <taxon>Actinomycetota</taxon>
        <taxon>Actinomycetes</taxon>
        <taxon>Mycobacteriales</taxon>
        <taxon>Corynebacteriaceae</taxon>
        <taxon>Corynebacterium</taxon>
    </lineage>
</organism>
<evidence type="ECO:0000313" key="2">
    <source>
        <dbReference type="EMBL" id="SDR76415.1"/>
    </source>
</evidence>
<evidence type="ECO:0000313" key="3">
    <source>
        <dbReference type="Proteomes" id="UP000182237"/>
    </source>
</evidence>
<accession>A0A1H1LQX3</accession>
<sequence length="181" mass="19522">MATVAKAPAADLASTLARDWALQVQAPNSEDWVFVRGLSKFSPKTSATMKDDSDINSEGFKSQIATALQLTFEGEGFRKGELAGDKFTQDKGQEILREVGRQMGLRNVVKARAWRTDGVDEGYESAFSVEWEDNDGGNEDLDQFSFTLMSRGKPLDIKPVESPNAASVPKAAPGGSTISTG</sequence>
<evidence type="ECO:0000256" key="1">
    <source>
        <dbReference type="SAM" id="MobiDB-lite"/>
    </source>
</evidence>
<evidence type="ECO:0008006" key="4">
    <source>
        <dbReference type="Google" id="ProtNLM"/>
    </source>
</evidence>
<dbReference type="EMBL" id="LT629765">
    <property type="protein sequence ID" value="SDR76415.1"/>
    <property type="molecule type" value="Genomic_DNA"/>
</dbReference>
<dbReference type="STRING" id="1203190.GCA_000312345_00479"/>
<dbReference type="OrthoDB" id="4532909at2"/>